<sequence>MRVQSGLIFCTQADEFAQSGHVEIDIQTGAVALRRPQCFRQCLHHFVFGFQPAAFGAQGVVDCAYAVRLVYARLFLDGQMQRHMQEGVAFAVFGQPVGVQMVFDAFEITVVFGMGFDNAEGFLFQCAQLQRIEPLLPHAGEKAADIVGIDIVHGGFDKMFMEIGSDNGGFYIN</sequence>
<gene>
    <name evidence="1" type="ordered locus">NMB1520</name>
</gene>
<reference evidence="1 2" key="1">
    <citation type="journal article" date="2000" name="Science">
        <title>Complete genome sequence of Neisseria meningitidis serogroup B strain MC58.</title>
        <authorList>
            <person name="Tettelin H."/>
            <person name="Saunders N.J."/>
            <person name="Heidelberg J."/>
            <person name="Jeffries A.C."/>
            <person name="Nelson K.E."/>
            <person name="Eisen J.A."/>
            <person name="Ketchum K.A."/>
            <person name="Hood D.W."/>
            <person name="Peden J.F."/>
            <person name="Dodson R.J."/>
            <person name="Nelson W.C."/>
            <person name="Gwinn M.L."/>
            <person name="DeBoy R."/>
            <person name="Peterson J.D."/>
            <person name="Hickey E.K."/>
            <person name="Haft D.H."/>
            <person name="Salzberg S.L."/>
            <person name="White O."/>
            <person name="Fleischmann R.D."/>
            <person name="Dougherty B.A."/>
            <person name="Mason T."/>
            <person name="Ciecko A."/>
            <person name="Parksey D.S."/>
            <person name="Blair E."/>
            <person name="Cittone H."/>
            <person name="Clark E.B."/>
            <person name="Cotton M.D."/>
            <person name="Utterback T.R."/>
            <person name="Khouri H."/>
            <person name="Qin H."/>
            <person name="Vamathevan J."/>
            <person name="Gill J."/>
            <person name="Scarlato V."/>
            <person name="Masignani V."/>
            <person name="Pizza M."/>
            <person name="Grandi G."/>
            <person name="Sun L."/>
            <person name="Smith H.O."/>
            <person name="Fraser C.M."/>
            <person name="Moxon E.R."/>
            <person name="Rappuoli R."/>
            <person name="Venter J.C."/>
        </authorList>
    </citation>
    <scope>NUCLEOTIDE SEQUENCE [LARGE SCALE GENOMIC DNA]</scope>
    <source>
        <strain evidence="2">ATCC BAA-335 / MC58</strain>
    </source>
</reference>
<evidence type="ECO:0000313" key="1">
    <source>
        <dbReference type="EMBL" id="AAF41876.1"/>
    </source>
</evidence>
<dbReference type="InParanoid" id="Q9JYL9"/>
<protein>
    <submittedName>
        <fullName evidence="1">Uncharacterized protein</fullName>
    </submittedName>
</protein>
<dbReference type="STRING" id="122586.NMB1520"/>
<dbReference type="Proteomes" id="UP000000425">
    <property type="component" value="Chromosome"/>
</dbReference>
<name>Q9JYL9_NEIMB</name>
<accession>Q9JYL9</accession>
<keyword evidence="2" id="KW-1185">Reference proteome</keyword>
<evidence type="ECO:0000313" key="2">
    <source>
        <dbReference type="Proteomes" id="UP000000425"/>
    </source>
</evidence>
<dbReference type="KEGG" id="nme:NMB1520"/>
<dbReference type="AlphaFoldDB" id="Q9JYL9"/>
<dbReference type="HOGENOM" id="CLU_1546002_0_0_4"/>
<proteinExistence type="predicted"/>
<dbReference type="EMBL" id="AE002098">
    <property type="protein sequence ID" value="AAF41876.1"/>
    <property type="molecule type" value="Genomic_DNA"/>
</dbReference>
<dbReference type="PaxDb" id="122586-NMB1520"/>
<dbReference type="PIR" id="G81074">
    <property type="entry name" value="G81074"/>
</dbReference>
<organism evidence="1 2">
    <name type="scientific">Neisseria meningitidis serogroup B (strain ATCC BAA-335 / MC58)</name>
    <dbReference type="NCBI Taxonomy" id="122586"/>
    <lineage>
        <taxon>Bacteria</taxon>
        <taxon>Pseudomonadati</taxon>
        <taxon>Pseudomonadota</taxon>
        <taxon>Betaproteobacteria</taxon>
        <taxon>Neisseriales</taxon>
        <taxon>Neisseriaceae</taxon>
        <taxon>Neisseria</taxon>
    </lineage>
</organism>